<protein>
    <recommendedName>
        <fullName evidence="3">DNA alkylation repair protein</fullName>
    </recommendedName>
</protein>
<evidence type="ECO:0000313" key="1">
    <source>
        <dbReference type="EMBL" id="SFS98529.1"/>
    </source>
</evidence>
<keyword evidence="2" id="KW-1185">Reference proteome</keyword>
<dbReference type="OrthoDB" id="2382008at2"/>
<evidence type="ECO:0000313" key="2">
    <source>
        <dbReference type="Proteomes" id="UP000198660"/>
    </source>
</evidence>
<dbReference type="RefSeq" id="WP_091839270.1">
    <property type="nucleotide sequence ID" value="NZ_FPAA01000015.1"/>
</dbReference>
<reference evidence="2" key="1">
    <citation type="submission" date="2016-10" db="EMBL/GenBank/DDBJ databases">
        <authorList>
            <person name="Varghese N."/>
            <person name="Submissions S."/>
        </authorList>
    </citation>
    <scope>NUCLEOTIDE SEQUENCE [LARGE SCALE GENOMIC DNA]</scope>
    <source>
        <strain evidence="2">DSM 45789</strain>
    </source>
</reference>
<gene>
    <name evidence="1" type="ORF">SAMN05444972_1153</name>
</gene>
<accession>A0A1I6UAI1</accession>
<evidence type="ECO:0008006" key="3">
    <source>
        <dbReference type="Google" id="ProtNLM"/>
    </source>
</evidence>
<dbReference type="AlphaFoldDB" id="A0A1I6UAI1"/>
<proteinExistence type="predicted"/>
<dbReference type="EMBL" id="FPAA01000015">
    <property type="protein sequence ID" value="SFS98529.1"/>
    <property type="molecule type" value="Genomic_DNA"/>
</dbReference>
<name>A0A1I6UAI1_9BACL</name>
<sequence length="90" mass="9865">MDEKYLCPACGTNRSRFNLIEQVVTPVRKDPTNGAIVEQVASGDPFQVPYRGESLRVQCGVCGVVEAEERFIKTAQRNSQPLANQSAPTP</sequence>
<dbReference type="Proteomes" id="UP000198660">
    <property type="component" value="Unassembled WGS sequence"/>
</dbReference>
<organism evidence="1 2">
    <name type="scientific">Marininema halotolerans</name>
    <dbReference type="NCBI Taxonomy" id="1155944"/>
    <lineage>
        <taxon>Bacteria</taxon>
        <taxon>Bacillati</taxon>
        <taxon>Bacillota</taxon>
        <taxon>Bacilli</taxon>
        <taxon>Bacillales</taxon>
        <taxon>Thermoactinomycetaceae</taxon>
        <taxon>Marininema</taxon>
    </lineage>
</organism>